<dbReference type="PIRSF" id="PIRSF004553">
    <property type="entry name" value="CHP00095"/>
    <property type="match status" value="1"/>
</dbReference>
<comment type="catalytic activity">
    <reaction evidence="7 8">
        <text>guanosine(966) in 16S rRNA + S-adenosyl-L-methionine = N(2)-methylguanosine(966) in 16S rRNA + S-adenosyl-L-homocysteine + H(+)</text>
        <dbReference type="Rhea" id="RHEA:23548"/>
        <dbReference type="Rhea" id="RHEA-COMP:10211"/>
        <dbReference type="Rhea" id="RHEA-COMP:10212"/>
        <dbReference type="ChEBI" id="CHEBI:15378"/>
        <dbReference type="ChEBI" id="CHEBI:57856"/>
        <dbReference type="ChEBI" id="CHEBI:59789"/>
        <dbReference type="ChEBI" id="CHEBI:74269"/>
        <dbReference type="ChEBI" id="CHEBI:74481"/>
        <dbReference type="EC" id="2.1.1.171"/>
    </reaction>
</comment>
<dbReference type="PANTHER" id="PTHR43542:SF1">
    <property type="entry name" value="METHYLTRANSFERASE"/>
    <property type="match status" value="1"/>
</dbReference>
<dbReference type="GO" id="GO:0003676">
    <property type="term" value="F:nucleic acid binding"/>
    <property type="evidence" value="ECO:0007669"/>
    <property type="project" value="InterPro"/>
</dbReference>
<organism evidence="10 11">
    <name type="scientific">Modicisalibacter muralis</name>
    <dbReference type="NCBI Taxonomy" id="119000"/>
    <lineage>
        <taxon>Bacteria</taxon>
        <taxon>Pseudomonadati</taxon>
        <taxon>Pseudomonadota</taxon>
        <taxon>Gammaproteobacteria</taxon>
        <taxon>Oceanospirillales</taxon>
        <taxon>Halomonadaceae</taxon>
        <taxon>Modicisalibacter</taxon>
    </lineage>
</organism>
<evidence type="ECO:0000256" key="3">
    <source>
        <dbReference type="ARBA" id="ARBA00012141"/>
    </source>
</evidence>
<evidence type="ECO:0000256" key="2">
    <source>
        <dbReference type="ARBA" id="ARBA00005269"/>
    </source>
</evidence>
<evidence type="ECO:0000313" key="11">
    <source>
        <dbReference type="Proteomes" id="UP000198654"/>
    </source>
</evidence>
<accession>A0A1G9Q8M9</accession>
<keyword evidence="8" id="KW-0949">S-adenosyl-L-methionine</keyword>
<dbReference type="AlphaFoldDB" id="A0A1G9Q8M9"/>
<evidence type="ECO:0000256" key="4">
    <source>
        <dbReference type="ARBA" id="ARBA00013682"/>
    </source>
</evidence>
<proteinExistence type="inferred from homology"/>
<name>A0A1G9Q8M9_9GAMM</name>
<dbReference type="Pfam" id="PF03602">
    <property type="entry name" value="Cons_hypoth95"/>
    <property type="match status" value="1"/>
</dbReference>
<evidence type="ECO:0000256" key="5">
    <source>
        <dbReference type="ARBA" id="ARBA00022603"/>
    </source>
</evidence>
<gene>
    <name evidence="10" type="ORF">SAMN05661010_03241</name>
</gene>
<dbReference type="PROSITE" id="PS00092">
    <property type="entry name" value="N6_MTASE"/>
    <property type="match status" value="1"/>
</dbReference>
<dbReference type="STRING" id="119000.SAMN05661010_03241"/>
<dbReference type="InterPro" id="IPR029063">
    <property type="entry name" value="SAM-dependent_MTases_sf"/>
</dbReference>
<dbReference type="EC" id="2.1.1.171" evidence="3 8"/>
<evidence type="ECO:0000256" key="6">
    <source>
        <dbReference type="ARBA" id="ARBA00022679"/>
    </source>
</evidence>
<evidence type="ECO:0000256" key="7">
    <source>
        <dbReference type="ARBA" id="ARBA00048326"/>
    </source>
</evidence>
<dbReference type="OrthoDB" id="9803017at2"/>
<sequence length="207" mass="22309">MNRRRSSPSRRSAAPTGKGSGKLRIIGGEFRRRQLAVPDSPGLRPTPDRVRETLFNWLAFELAGCRVLDLFAGTGALGFEALSRGAAHAHFVEANPAVARAIDTNLATLGATGQVTVRDASGFLSGAAAPFDIVFLDPPFRQGLAAPACELLENRGWLADEARVYVETEAELVPKVPTNWSLYREVRAGDSHGRLYRRIASPPGDAC</sequence>
<dbReference type="NCBIfam" id="TIGR00095">
    <property type="entry name" value="16S rRNA (guanine(966)-N(2))-methyltransferase RsmD"/>
    <property type="match status" value="1"/>
</dbReference>
<feature type="region of interest" description="Disordered" evidence="9">
    <location>
        <begin position="1"/>
        <end position="23"/>
    </location>
</feature>
<comment type="function">
    <text evidence="1 8">Specifically methylates the guanine in position 966 of 16S rRNA in the assembled 30S particle.</text>
</comment>
<evidence type="ECO:0000256" key="1">
    <source>
        <dbReference type="ARBA" id="ARBA00002649"/>
    </source>
</evidence>
<dbReference type="InterPro" id="IPR004398">
    <property type="entry name" value="RNA_MeTrfase_RsmD"/>
</dbReference>
<dbReference type="InterPro" id="IPR002052">
    <property type="entry name" value="DNA_methylase_N6_adenine_CS"/>
</dbReference>
<dbReference type="Proteomes" id="UP000198654">
    <property type="component" value="Unassembled WGS sequence"/>
</dbReference>
<evidence type="ECO:0000256" key="9">
    <source>
        <dbReference type="SAM" id="MobiDB-lite"/>
    </source>
</evidence>
<keyword evidence="8" id="KW-0698">rRNA processing</keyword>
<dbReference type="PANTHER" id="PTHR43542">
    <property type="entry name" value="METHYLTRANSFERASE"/>
    <property type="match status" value="1"/>
</dbReference>
<evidence type="ECO:0000313" key="10">
    <source>
        <dbReference type="EMBL" id="SDM06705.1"/>
    </source>
</evidence>
<comment type="similarity">
    <text evidence="2 8">Belongs to the methyltransferase superfamily. RsmD family.</text>
</comment>
<evidence type="ECO:0000256" key="8">
    <source>
        <dbReference type="PIRNR" id="PIRNR004553"/>
    </source>
</evidence>
<keyword evidence="5 8" id="KW-0489">Methyltransferase</keyword>
<dbReference type="RefSeq" id="WP_089730321.1">
    <property type="nucleotide sequence ID" value="NZ_FNGI01000011.1"/>
</dbReference>
<keyword evidence="11" id="KW-1185">Reference proteome</keyword>
<dbReference type="Gene3D" id="3.40.50.150">
    <property type="entry name" value="Vaccinia Virus protein VP39"/>
    <property type="match status" value="1"/>
</dbReference>
<protein>
    <recommendedName>
        <fullName evidence="4 8">Ribosomal RNA small subunit methyltransferase D</fullName>
        <ecNumber evidence="3 8">2.1.1.171</ecNumber>
    </recommendedName>
</protein>
<dbReference type="SUPFAM" id="SSF53335">
    <property type="entry name" value="S-adenosyl-L-methionine-dependent methyltransferases"/>
    <property type="match status" value="1"/>
</dbReference>
<dbReference type="CDD" id="cd02440">
    <property type="entry name" value="AdoMet_MTases"/>
    <property type="match status" value="1"/>
</dbReference>
<dbReference type="GO" id="GO:0052913">
    <property type="term" value="F:16S rRNA (guanine(966)-N(2))-methyltransferase activity"/>
    <property type="evidence" value="ECO:0007669"/>
    <property type="project" value="UniProtKB-EC"/>
</dbReference>
<reference evidence="10 11" key="1">
    <citation type="submission" date="2016-10" db="EMBL/GenBank/DDBJ databases">
        <authorList>
            <person name="de Groot N.N."/>
        </authorList>
    </citation>
    <scope>NUCLEOTIDE SEQUENCE [LARGE SCALE GENOMIC DNA]</scope>
    <source>
        <strain evidence="10 11">DSM 14789</strain>
    </source>
</reference>
<dbReference type="EMBL" id="FNGI01000011">
    <property type="protein sequence ID" value="SDM06705.1"/>
    <property type="molecule type" value="Genomic_DNA"/>
</dbReference>
<keyword evidence="6 8" id="KW-0808">Transferase</keyword>